<evidence type="ECO:0000256" key="3">
    <source>
        <dbReference type="ARBA" id="ARBA00022741"/>
    </source>
</evidence>
<dbReference type="PANTHER" id="PTHR22594">
    <property type="entry name" value="ASPARTYL/LYSYL-TRNA SYNTHETASE"/>
    <property type="match status" value="1"/>
</dbReference>
<dbReference type="CDD" id="cd00777">
    <property type="entry name" value="AspRS_core"/>
    <property type="match status" value="1"/>
</dbReference>
<feature type="binding site" evidence="7">
    <location>
        <position position="485"/>
    </location>
    <ligand>
        <name>ATP</name>
        <dbReference type="ChEBI" id="CHEBI:30616"/>
    </ligand>
</feature>
<feature type="binding site" evidence="7">
    <location>
        <position position="223"/>
    </location>
    <ligand>
        <name>L-aspartate</name>
        <dbReference type="ChEBI" id="CHEBI:29991"/>
    </ligand>
</feature>
<keyword evidence="6 7" id="KW-0030">Aminoacyl-tRNA synthetase</keyword>
<comment type="similarity">
    <text evidence="1 7">Belongs to the class-II aminoacyl-tRNA synthetase family. Type 1 subfamily.</text>
</comment>
<evidence type="ECO:0000313" key="9">
    <source>
        <dbReference type="EMBL" id="OFV70684.1"/>
    </source>
</evidence>
<dbReference type="GO" id="GO:0016740">
    <property type="term" value="F:transferase activity"/>
    <property type="evidence" value="ECO:0007669"/>
    <property type="project" value="UniProtKB-ARBA"/>
</dbReference>
<dbReference type="NCBIfam" id="TIGR00459">
    <property type="entry name" value="aspS_bact"/>
    <property type="match status" value="1"/>
</dbReference>
<comment type="caution">
    <text evidence="7">Lacks conserved residue(s) required for the propagation of feature annotation.</text>
</comment>
<comment type="caution">
    <text evidence="9">The sequence shown here is derived from an EMBL/GenBank/DDBJ whole genome shotgun (WGS) entry which is preliminary data.</text>
</comment>
<feature type="binding site" evidence="7">
    <location>
        <begin position="537"/>
        <end position="540"/>
    </location>
    <ligand>
        <name>ATP</name>
        <dbReference type="ChEBI" id="CHEBI:30616"/>
    </ligand>
</feature>
<dbReference type="InterPro" id="IPR002312">
    <property type="entry name" value="Asp/Asn-tRNA-synth_IIb"/>
</dbReference>
<dbReference type="InterPro" id="IPR004365">
    <property type="entry name" value="NA-bd_OB_tRNA"/>
</dbReference>
<evidence type="ECO:0000256" key="2">
    <source>
        <dbReference type="ARBA" id="ARBA00022598"/>
    </source>
</evidence>
<keyword evidence="4 7" id="KW-0067">ATP-binding</keyword>
<keyword evidence="5 7" id="KW-0648">Protein biosynthesis</keyword>
<evidence type="ECO:0000256" key="5">
    <source>
        <dbReference type="ARBA" id="ARBA00022917"/>
    </source>
</evidence>
<feature type="binding site" evidence="7">
    <location>
        <position position="492"/>
    </location>
    <ligand>
        <name>L-aspartate</name>
        <dbReference type="ChEBI" id="CHEBI:29991"/>
    </ligand>
</feature>
<dbReference type="GO" id="GO:0005524">
    <property type="term" value="F:ATP binding"/>
    <property type="evidence" value="ECO:0007669"/>
    <property type="project" value="UniProtKB-UniRule"/>
</dbReference>
<dbReference type="InterPro" id="IPR029351">
    <property type="entry name" value="GAD_dom"/>
</dbReference>
<dbReference type="InterPro" id="IPR045864">
    <property type="entry name" value="aa-tRNA-synth_II/BPL/LPL"/>
</dbReference>
<dbReference type="GO" id="GO:0003676">
    <property type="term" value="F:nucleic acid binding"/>
    <property type="evidence" value="ECO:0007669"/>
    <property type="project" value="InterPro"/>
</dbReference>
<comment type="catalytic activity">
    <reaction evidence="7">
        <text>tRNA(Asp) + L-aspartate + ATP = L-aspartyl-tRNA(Asp) + AMP + diphosphate</text>
        <dbReference type="Rhea" id="RHEA:19649"/>
        <dbReference type="Rhea" id="RHEA-COMP:9660"/>
        <dbReference type="Rhea" id="RHEA-COMP:9678"/>
        <dbReference type="ChEBI" id="CHEBI:29991"/>
        <dbReference type="ChEBI" id="CHEBI:30616"/>
        <dbReference type="ChEBI" id="CHEBI:33019"/>
        <dbReference type="ChEBI" id="CHEBI:78442"/>
        <dbReference type="ChEBI" id="CHEBI:78516"/>
        <dbReference type="ChEBI" id="CHEBI:456215"/>
        <dbReference type="EC" id="6.1.1.12"/>
    </reaction>
</comment>
<gene>
    <name evidence="7 9" type="primary">aspS</name>
    <name evidence="9" type="ORF">ACWI_18960</name>
</gene>
<dbReference type="InterPro" id="IPR004364">
    <property type="entry name" value="Aa-tRNA-synt_II"/>
</dbReference>
<sequence length="589" mass="66905">MNTYYRNTMCGELTASNVGQVVELAGWADNRRNLGGVLFIDLRDRSGKIQLVVNEEKPEAFEIAEKVRNEYVLSVKGKVVLRSLENVNKNILTGEIEVEIIELKILDSSETPPIYIEDNDQTNEAVRLKYRYLDLRKPKFQKILRTRHQAAAIARNFLNDKGFLEVETPMLAKPTPEGARDFLVPSRVQKGKFFGLPQSPQLYKQILMISGVDRYYQIAKCFRDEDLRQDRQPEFTQIDMEMSFIDKDDIIAINEEMIAKIMKEVKGVDVQTPMVRMTYQEAMDQYGSDKPDTRFDLKLIDLSEIVENSEFKVFSSAVKKGGSVRAINAKGAQAKLSKKGIKGLENFAKIYKAKGLAWIDVSEDEMKSPILKFISEEEKTAIFEKTDAKPGDLIFIIADTNEIVCNALGQLRLELARKLEYDLKDQYNFLWVTDFPLLEYDPEAGRYTAKHHPFTMPLEEDLQYLETDLLKVRADAYDMVVNGVELGGGSIRIHNQEIQEKVFTALGFTQESAWEQFGFLLEALKYGTPPHGGLAFGLDRLVMLLTDNDNIRDVIAFPKTQNHGCLMMDAPASASLDQLIDLGISVDEL</sequence>
<evidence type="ECO:0000256" key="1">
    <source>
        <dbReference type="ARBA" id="ARBA00006303"/>
    </source>
</evidence>
<dbReference type="GO" id="GO:0005737">
    <property type="term" value="C:cytoplasm"/>
    <property type="evidence" value="ECO:0007669"/>
    <property type="project" value="UniProtKB-SubCell"/>
</dbReference>
<dbReference type="Pfam" id="PF02938">
    <property type="entry name" value="GAD"/>
    <property type="match status" value="1"/>
</dbReference>
<dbReference type="RefSeq" id="WP_070371197.1">
    <property type="nucleotide sequence ID" value="NZ_LKEU01000029.1"/>
</dbReference>
<dbReference type="EMBL" id="LKEU01000029">
    <property type="protein sequence ID" value="OFV70684.1"/>
    <property type="molecule type" value="Genomic_DNA"/>
</dbReference>
<dbReference type="InterPro" id="IPR004524">
    <property type="entry name" value="Asp-tRNA-ligase_1"/>
</dbReference>
<dbReference type="Pfam" id="PF00152">
    <property type="entry name" value="tRNA-synt_2"/>
    <property type="match status" value="1"/>
</dbReference>
<protein>
    <recommendedName>
        <fullName evidence="7">Aspartate--tRNA ligase</fullName>
        <ecNumber evidence="7">6.1.1.12</ecNumber>
    </recommendedName>
    <alternativeName>
        <fullName evidence="7">Aspartyl-tRNA synthetase</fullName>
        <shortName evidence="7">AspRS</shortName>
    </alternativeName>
</protein>
<comment type="subunit">
    <text evidence="7">Homodimer.</text>
</comment>
<feature type="domain" description="Aminoacyl-transfer RNA synthetases class-II family profile" evidence="8">
    <location>
        <begin position="154"/>
        <end position="558"/>
    </location>
</feature>
<dbReference type="InterPro" id="IPR047090">
    <property type="entry name" value="AspRS_core"/>
</dbReference>
<dbReference type="PROSITE" id="PS50862">
    <property type="entry name" value="AA_TRNA_LIGASE_II"/>
    <property type="match status" value="1"/>
</dbReference>
<evidence type="ECO:0000256" key="7">
    <source>
        <dbReference type="HAMAP-Rule" id="MF_00044"/>
    </source>
</evidence>
<feature type="binding site" evidence="7">
    <location>
        <position position="177"/>
    </location>
    <ligand>
        <name>L-aspartate</name>
        <dbReference type="ChEBI" id="CHEBI:29991"/>
    </ligand>
</feature>
<dbReference type="InterPro" id="IPR004115">
    <property type="entry name" value="GAD-like_sf"/>
</dbReference>
<dbReference type="Gene3D" id="3.30.1360.30">
    <property type="entry name" value="GAD-like domain"/>
    <property type="match status" value="1"/>
</dbReference>
<dbReference type="Gene3D" id="3.30.930.10">
    <property type="entry name" value="Bira Bifunctional Protein, Domain 2"/>
    <property type="match status" value="1"/>
</dbReference>
<evidence type="ECO:0000256" key="4">
    <source>
        <dbReference type="ARBA" id="ARBA00022840"/>
    </source>
</evidence>
<comment type="function">
    <text evidence="7">Catalyzes the attachment of L-aspartate to tRNA(Asp) in a two-step reaction: L-aspartate is first activated by ATP to form Asp-AMP and then transferred to the acceptor end of tRNA(Asp).</text>
</comment>
<feature type="region of interest" description="Aspartate" evidence="7">
    <location>
        <begin position="201"/>
        <end position="204"/>
    </location>
</feature>
<comment type="subcellular location">
    <subcellularLocation>
        <location evidence="7">Cytoplasm</location>
    </subcellularLocation>
</comment>
<keyword evidence="3 7" id="KW-0547">Nucleotide-binding</keyword>
<dbReference type="PANTHER" id="PTHR22594:SF5">
    <property type="entry name" value="ASPARTATE--TRNA LIGASE, MITOCHONDRIAL"/>
    <property type="match status" value="1"/>
</dbReference>
<dbReference type="Proteomes" id="UP000176244">
    <property type="component" value="Unassembled WGS sequence"/>
</dbReference>
<keyword evidence="7" id="KW-0963">Cytoplasm</keyword>
<dbReference type="GO" id="GO:0140096">
    <property type="term" value="F:catalytic activity, acting on a protein"/>
    <property type="evidence" value="ECO:0007669"/>
    <property type="project" value="UniProtKB-ARBA"/>
</dbReference>
<feature type="binding site" evidence="7">
    <location>
        <position position="232"/>
    </location>
    <ligand>
        <name>ATP</name>
        <dbReference type="ChEBI" id="CHEBI:30616"/>
    </ligand>
</feature>
<dbReference type="HAMAP" id="MF_00044">
    <property type="entry name" value="Asp_tRNA_synth_type1"/>
    <property type="match status" value="1"/>
</dbReference>
<dbReference type="SUPFAM" id="SSF55681">
    <property type="entry name" value="Class II aaRS and biotin synthetases"/>
    <property type="match status" value="1"/>
</dbReference>
<evidence type="ECO:0000313" key="10">
    <source>
        <dbReference type="Proteomes" id="UP000176244"/>
    </source>
</evidence>
<organism evidence="9 10">
    <name type="scientific">Acetobacterium wieringae</name>
    <dbReference type="NCBI Taxonomy" id="52694"/>
    <lineage>
        <taxon>Bacteria</taxon>
        <taxon>Bacillati</taxon>
        <taxon>Bacillota</taxon>
        <taxon>Clostridia</taxon>
        <taxon>Eubacteriales</taxon>
        <taxon>Eubacteriaceae</taxon>
        <taxon>Acetobacterium</taxon>
    </lineage>
</organism>
<dbReference type="GO" id="GO:0006422">
    <property type="term" value="P:aspartyl-tRNA aminoacylation"/>
    <property type="evidence" value="ECO:0007669"/>
    <property type="project" value="UniProtKB-UniRule"/>
</dbReference>
<reference evidence="9 10" key="1">
    <citation type="submission" date="2015-09" db="EMBL/GenBank/DDBJ databases">
        <title>Genome sequence of Acetobacterium wieringae DSM 1911.</title>
        <authorList>
            <person name="Poehlein A."/>
            <person name="Bengelsdorf F.R."/>
            <person name="Schiel-Bengelsdorf B."/>
            <person name="Duerre P."/>
            <person name="Daniel R."/>
        </authorList>
    </citation>
    <scope>NUCLEOTIDE SEQUENCE [LARGE SCALE GENOMIC DNA]</scope>
    <source>
        <strain evidence="9 10">DSM 1911</strain>
    </source>
</reference>
<dbReference type="InterPro" id="IPR047089">
    <property type="entry name" value="Asp-tRNA-ligase_1_N"/>
</dbReference>
<dbReference type="InterPro" id="IPR012340">
    <property type="entry name" value="NA-bd_OB-fold"/>
</dbReference>
<dbReference type="CDD" id="cd04317">
    <property type="entry name" value="EcAspRS_like_N"/>
    <property type="match status" value="1"/>
</dbReference>
<dbReference type="STRING" id="52694.ACWI_18960"/>
<dbReference type="NCBIfam" id="NF001750">
    <property type="entry name" value="PRK00476.1"/>
    <property type="match status" value="1"/>
</dbReference>
<proteinExistence type="inferred from homology"/>
<keyword evidence="2 7" id="KW-0436">Ligase</keyword>
<dbReference type="GO" id="GO:0004815">
    <property type="term" value="F:aspartate-tRNA ligase activity"/>
    <property type="evidence" value="ECO:0007669"/>
    <property type="project" value="UniProtKB-UniRule"/>
</dbReference>
<evidence type="ECO:0000259" key="8">
    <source>
        <dbReference type="PROSITE" id="PS50862"/>
    </source>
</evidence>
<dbReference type="SUPFAM" id="SSF55261">
    <property type="entry name" value="GAD domain-like"/>
    <property type="match status" value="1"/>
</dbReference>
<feature type="binding site" evidence="7">
    <location>
        <position position="451"/>
    </location>
    <ligand>
        <name>L-aspartate</name>
        <dbReference type="ChEBI" id="CHEBI:29991"/>
    </ligand>
</feature>
<dbReference type="PRINTS" id="PR01042">
    <property type="entry name" value="TRNASYNTHASP"/>
</dbReference>
<dbReference type="AlphaFoldDB" id="A0A1F2PIB8"/>
<dbReference type="InterPro" id="IPR006195">
    <property type="entry name" value="aa-tRNA-synth_II"/>
</dbReference>
<dbReference type="Gene3D" id="2.40.50.140">
    <property type="entry name" value="Nucleic acid-binding proteins"/>
    <property type="match status" value="1"/>
</dbReference>
<dbReference type="Pfam" id="PF01336">
    <property type="entry name" value="tRNA_anti-codon"/>
    <property type="match status" value="1"/>
</dbReference>
<accession>A0A1F2PIB8</accession>
<evidence type="ECO:0000256" key="6">
    <source>
        <dbReference type="ARBA" id="ARBA00023146"/>
    </source>
</evidence>
<name>A0A1F2PIB8_9FIRM</name>
<dbReference type="EC" id="6.1.1.12" evidence="7"/>
<feature type="binding site" evidence="7">
    <location>
        <begin position="223"/>
        <end position="225"/>
    </location>
    <ligand>
        <name>ATP</name>
        <dbReference type="ChEBI" id="CHEBI:30616"/>
    </ligand>
</feature>
<dbReference type="SUPFAM" id="SSF50249">
    <property type="entry name" value="Nucleic acid-binding proteins"/>
    <property type="match status" value="1"/>
</dbReference>